<comment type="caution">
    <text evidence="1">The sequence shown here is derived from an EMBL/GenBank/DDBJ whole genome shotgun (WGS) entry which is preliminary data.</text>
</comment>
<proteinExistence type="predicted"/>
<dbReference type="RefSeq" id="WP_159661050.1">
    <property type="nucleotide sequence ID" value="NZ_AQPF01000023.1"/>
</dbReference>
<gene>
    <name evidence="1" type="ORF">A6D6_02708</name>
</gene>
<sequence length="113" mass="12408">MIKDNTFAAACYSQNSMQELLDAYTESEADTTDCEEWGISEQEWMDSIEAALGAKMREVLVDHQDDQDTLDALHEWANQPAGRLSIDDDGDVISPSGAALTTGQLVGFFRSMA</sequence>
<protein>
    <recommendedName>
        <fullName evidence="3">CdiI immunity protein domain-containing protein</fullName>
    </recommendedName>
</protein>
<evidence type="ECO:0000313" key="2">
    <source>
        <dbReference type="Proteomes" id="UP000771797"/>
    </source>
</evidence>
<accession>A0ABQ6Y6G6</accession>
<dbReference type="Proteomes" id="UP000771797">
    <property type="component" value="Unassembled WGS sequence"/>
</dbReference>
<keyword evidence="2" id="KW-1185">Reference proteome</keyword>
<organism evidence="1 2">
    <name type="scientific">Alcanivorax xiamenensis</name>
    <dbReference type="NCBI Taxonomy" id="1177156"/>
    <lineage>
        <taxon>Bacteria</taxon>
        <taxon>Pseudomonadati</taxon>
        <taxon>Pseudomonadota</taxon>
        <taxon>Gammaproteobacteria</taxon>
        <taxon>Oceanospirillales</taxon>
        <taxon>Alcanivoracaceae</taxon>
        <taxon>Alcanivorax</taxon>
    </lineage>
</organism>
<evidence type="ECO:0000313" key="1">
    <source>
        <dbReference type="EMBL" id="KAF0804944.1"/>
    </source>
</evidence>
<dbReference type="EMBL" id="AQPF01000023">
    <property type="protein sequence ID" value="KAF0804944.1"/>
    <property type="molecule type" value="Genomic_DNA"/>
</dbReference>
<reference evidence="1 2" key="1">
    <citation type="submission" date="2012-09" db="EMBL/GenBank/DDBJ databases">
        <title>Genome Sequence of alkane-degrading Bacterium Alcanivorax sp. 6-D-6.</title>
        <authorList>
            <person name="Lai Q."/>
            <person name="Shao Z."/>
        </authorList>
    </citation>
    <scope>NUCLEOTIDE SEQUENCE [LARGE SCALE GENOMIC DNA]</scope>
    <source>
        <strain evidence="1 2">6-D-6</strain>
    </source>
</reference>
<evidence type="ECO:0008006" key="3">
    <source>
        <dbReference type="Google" id="ProtNLM"/>
    </source>
</evidence>
<name>A0ABQ6Y6G6_9GAMM</name>